<feature type="transmembrane region" description="Helical" evidence="2">
    <location>
        <begin position="228"/>
        <end position="254"/>
    </location>
</feature>
<feature type="compositionally biased region" description="Acidic residues" evidence="1">
    <location>
        <begin position="303"/>
        <end position="319"/>
    </location>
</feature>
<evidence type="ECO:0000313" key="4">
    <source>
        <dbReference type="Proteomes" id="UP001530400"/>
    </source>
</evidence>
<evidence type="ECO:0000256" key="1">
    <source>
        <dbReference type="SAM" id="MobiDB-lite"/>
    </source>
</evidence>
<gene>
    <name evidence="3" type="ORF">ACHAWO_002621</name>
</gene>
<dbReference type="EMBL" id="JALLPJ020001165">
    <property type="protein sequence ID" value="KAL3775162.1"/>
    <property type="molecule type" value="Genomic_DNA"/>
</dbReference>
<feature type="transmembrane region" description="Helical" evidence="2">
    <location>
        <begin position="136"/>
        <end position="163"/>
    </location>
</feature>
<feature type="transmembrane region" description="Helical" evidence="2">
    <location>
        <begin position="201"/>
        <end position="222"/>
    </location>
</feature>
<reference evidence="3 4" key="1">
    <citation type="submission" date="2024-10" db="EMBL/GenBank/DDBJ databases">
        <title>Updated reference genomes for cyclostephanoid diatoms.</title>
        <authorList>
            <person name="Roberts W.R."/>
            <person name="Alverson A.J."/>
        </authorList>
    </citation>
    <scope>NUCLEOTIDE SEQUENCE [LARGE SCALE GENOMIC DNA]</scope>
    <source>
        <strain evidence="3 4">AJA010-31</strain>
    </source>
</reference>
<feature type="region of interest" description="Disordered" evidence="1">
    <location>
        <begin position="297"/>
        <end position="319"/>
    </location>
</feature>
<evidence type="ECO:0000313" key="3">
    <source>
        <dbReference type="EMBL" id="KAL3775162.1"/>
    </source>
</evidence>
<keyword evidence="2" id="KW-0812">Transmembrane</keyword>
<dbReference type="Proteomes" id="UP001530400">
    <property type="component" value="Unassembled WGS sequence"/>
</dbReference>
<sequence length="336" mass="38193">MYLSVVEIFITKNREKRHNNIEVRYGSGSLLLPPSAFSSTAAVMRSNSNHNSRERSGIYSRDIPSDRTDHTISHYQRRLGPLSNILLTDDPTNPDILQRRIRRHSSLLMVTSLFFWSWAMYNTFHLRKSNENALDLGIFSFAGTAVSSLFMLRMALGGTFFVCCKKRKSSGNNEDDGIYLEKGKKKTGDVDHSFPGGCLRLFTLMTQLIVMVNYLLGLLFAMTAGKKVYIYFATYCSIFSILWLVIAISSWNVLDAYRESVRSAFGDEFINKKSRSRHGVLACLLAYCYRRLTAGKQKAGGGENDDEMNEDEENDENDDELKALYGSGKRYLNINY</sequence>
<evidence type="ECO:0000256" key="2">
    <source>
        <dbReference type="SAM" id="Phobius"/>
    </source>
</evidence>
<organism evidence="3 4">
    <name type="scientific">Cyclotella atomus</name>
    <dbReference type="NCBI Taxonomy" id="382360"/>
    <lineage>
        <taxon>Eukaryota</taxon>
        <taxon>Sar</taxon>
        <taxon>Stramenopiles</taxon>
        <taxon>Ochrophyta</taxon>
        <taxon>Bacillariophyta</taxon>
        <taxon>Coscinodiscophyceae</taxon>
        <taxon>Thalassiosirophycidae</taxon>
        <taxon>Stephanodiscales</taxon>
        <taxon>Stephanodiscaceae</taxon>
        <taxon>Cyclotella</taxon>
    </lineage>
</organism>
<feature type="region of interest" description="Disordered" evidence="1">
    <location>
        <begin position="42"/>
        <end position="68"/>
    </location>
</feature>
<dbReference type="AlphaFoldDB" id="A0ABD3NJF8"/>
<keyword evidence="4" id="KW-1185">Reference proteome</keyword>
<keyword evidence="2" id="KW-1133">Transmembrane helix</keyword>
<proteinExistence type="predicted"/>
<feature type="transmembrane region" description="Helical" evidence="2">
    <location>
        <begin position="106"/>
        <end position="124"/>
    </location>
</feature>
<name>A0ABD3NJF8_9STRA</name>
<accession>A0ABD3NJF8</accession>
<protein>
    <submittedName>
        <fullName evidence="3">Uncharacterized protein</fullName>
    </submittedName>
</protein>
<keyword evidence="2" id="KW-0472">Membrane</keyword>
<comment type="caution">
    <text evidence="3">The sequence shown here is derived from an EMBL/GenBank/DDBJ whole genome shotgun (WGS) entry which is preliminary data.</text>
</comment>